<keyword evidence="2" id="KW-1185">Reference proteome</keyword>
<reference evidence="1" key="1">
    <citation type="submission" date="2024-09" db="EMBL/GenBank/DDBJ databases">
        <title>Draft Genome Sequences of Neofusicoccum parvum.</title>
        <authorList>
            <person name="Ashida A."/>
            <person name="Camagna M."/>
            <person name="Tanaka A."/>
            <person name="Takemoto D."/>
        </authorList>
    </citation>
    <scope>NUCLEOTIDE SEQUENCE</scope>
    <source>
        <strain evidence="1">PPO83</strain>
    </source>
</reference>
<name>A0ACB5SEQ2_9PEZI</name>
<accession>A0ACB5SEQ2</accession>
<gene>
    <name evidence="1" type="primary">g1137</name>
    <name evidence="1" type="ORF">NpPPO83_00001137</name>
</gene>
<protein>
    <submittedName>
        <fullName evidence="1">Beta-lactamase</fullName>
    </submittedName>
</protein>
<organism evidence="1 2">
    <name type="scientific">Neofusicoccum parvum</name>
    <dbReference type="NCBI Taxonomy" id="310453"/>
    <lineage>
        <taxon>Eukaryota</taxon>
        <taxon>Fungi</taxon>
        <taxon>Dikarya</taxon>
        <taxon>Ascomycota</taxon>
        <taxon>Pezizomycotina</taxon>
        <taxon>Dothideomycetes</taxon>
        <taxon>Dothideomycetes incertae sedis</taxon>
        <taxon>Botryosphaeriales</taxon>
        <taxon>Botryosphaeriaceae</taxon>
        <taxon>Neofusicoccum</taxon>
    </lineage>
</organism>
<sequence>MYKTDRIINLVYSRTFSSHLLAACRRNHPRHPTGLTRDTCDPCFAEVERLFQSYLDSGEELGASFAVNIDGANVIDLWGGHADSTSKAITALAALICVERGLLDLDERVATYWPEFATAGKQDILVRHVLSHTSGVSGWDAVLSLEETIDLPYSTALLAAQPAWSAPPGTRIYYQAFNHGHLVGELVRRTTGKSLRRFVAEEIAAPLGTADFQLGADEKDWHRVADVVPPPPLPAGTGAAPPDSIAAKTFRSPPLDATRANSDVWRRADLSAANGHANARGVARVLSAVALGGGAVDGVTLLSEKTIARIFEEQARGVDLALGAPMRIRIGYGLAGKETMAGWLPDDERVCYWGGWGGSAGIMDVGRHMAVGYVMNKMENALFGNERIKVLVTAVYRALGVEV</sequence>
<proteinExistence type="predicted"/>
<dbReference type="EMBL" id="BSXG01000324">
    <property type="protein sequence ID" value="GME37413.1"/>
    <property type="molecule type" value="Genomic_DNA"/>
</dbReference>
<dbReference type="Proteomes" id="UP001165186">
    <property type="component" value="Unassembled WGS sequence"/>
</dbReference>
<evidence type="ECO:0000313" key="2">
    <source>
        <dbReference type="Proteomes" id="UP001165186"/>
    </source>
</evidence>
<evidence type="ECO:0000313" key="1">
    <source>
        <dbReference type="EMBL" id="GME37413.1"/>
    </source>
</evidence>
<comment type="caution">
    <text evidence="1">The sequence shown here is derived from an EMBL/GenBank/DDBJ whole genome shotgun (WGS) entry which is preliminary data.</text>
</comment>